<organism evidence="2 3">
    <name type="scientific">Mycena chlorophos</name>
    <name type="common">Agaric fungus</name>
    <name type="synonym">Agaricus chlorophos</name>
    <dbReference type="NCBI Taxonomy" id="658473"/>
    <lineage>
        <taxon>Eukaryota</taxon>
        <taxon>Fungi</taxon>
        <taxon>Dikarya</taxon>
        <taxon>Basidiomycota</taxon>
        <taxon>Agaricomycotina</taxon>
        <taxon>Agaricomycetes</taxon>
        <taxon>Agaricomycetidae</taxon>
        <taxon>Agaricales</taxon>
        <taxon>Marasmiineae</taxon>
        <taxon>Mycenaceae</taxon>
        <taxon>Mycena</taxon>
    </lineage>
</organism>
<proteinExistence type="predicted"/>
<sequence>MHPLLAARLEHDLPSRLNFISPALNGRANLLRNLCLAIHDSDPALVVDVNSIGFGMLLTLPGPTVPEEDLDPQTTQHAKLAEQESLVLCQRCGEDGRPARQARYWRMVLCQECMDMSRGDGLYLYRWYRARGRTWPDRQPPPSPPSHCGPSCRDNTAVASTSSPFSAPVTDAFTGCPLTSTAPDSLGTSRKDVLRF</sequence>
<evidence type="ECO:0000313" key="3">
    <source>
        <dbReference type="Proteomes" id="UP000815677"/>
    </source>
</evidence>
<keyword evidence="3" id="KW-1185">Reference proteome</keyword>
<dbReference type="Proteomes" id="UP000815677">
    <property type="component" value="Unassembled WGS sequence"/>
</dbReference>
<dbReference type="EMBL" id="DF846358">
    <property type="protein sequence ID" value="GAT50293.1"/>
    <property type="molecule type" value="Genomic_DNA"/>
</dbReference>
<evidence type="ECO:0000256" key="1">
    <source>
        <dbReference type="SAM" id="MobiDB-lite"/>
    </source>
</evidence>
<evidence type="ECO:0008006" key="4">
    <source>
        <dbReference type="Google" id="ProtNLM"/>
    </source>
</evidence>
<feature type="compositionally biased region" description="Pro residues" evidence="1">
    <location>
        <begin position="138"/>
        <end position="147"/>
    </location>
</feature>
<feature type="region of interest" description="Disordered" evidence="1">
    <location>
        <begin position="135"/>
        <end position="164"/>
    </location>
</feature>
<gene>
    <name evidence="2" type="ORF">MCHLO_07548</name>
</gene>
<evidence type="ECO:0000313" key="2">
    <source>
        <dbReference type="EMBL" id="GAT50293.1"/>
    </source>
</evidence>
<protein>
    <recommendedName>
        <fullName evidence="4">ZZ-type domain-containing protein</fullName>
    </recommendedName>
</protein>
<name>A0ABQ0LGQ8_MYCCL</name>
<reference evidence="2" key="1">
    <citation type="submission" date="2014-09" db="EMBL/GenBank/DDBJ databases">
        <title>Genome sequence of the luminous mushroom Mycena chlorophos for searching fungal bioluminescence genes.</title>
        <authorList>
            <person name="Tanaka Y."/>
            <person name="Kasuga D."/>
            <person name="Oba Y."/>
            <person name="Hase S."/>
            <person name="Sato K."/>
            <person name="Oba Y."/>
            <person name="Sakakibara Y."/>
        </authorList>
    </citation>
    <scope>NUCLEOTIDE SEQUENCE</scope>
</reference>
<feature type="compositionally biased region" description="Polar residues" evidence="1">
    <location>
        <begin position="153"/>
        <end position="164"/>
    </location>
</feature>
<accession>A0ABQ0LGQ8</accession>